<dbReference type="AlphaFoldDB" id="A0AAV0ER85"/>
<organism evidence="1 2">
    <name type="scientific">Cuscuta epithymum</name>
    <dbReference type="NCBI Taxonomy" id="186058"/>
    <lineage>
        <taxon>Eukaryota</taxon>
        <taxon>Viridiplantae</taxon>
        <taxon>Streptophyta</taxon>
        <taxon>Embryophyta</taxon>
        <taxon>Tracheophyta</taxon>
        <taxon>Spermatophyta</taxon>
        <taxon>Magnoliopsida</taxon>
        <taxon>eudicotyledons</taxon>
        <taxon>Gunneridae</taxon>
        <taxon>Pentapetalae</taxon>
        <taxon>asterids</taxon>
        <taxon>lamiids</taxon>
        <taxon>Solanales</taxon>
        <taxon>Convolvulaceae</taxon>
        <taxon>Cuscuteae</taxon>
        <taxon>Cuscuta</taxon>
        <taxon>Cuscuta subgen. Cuscuta</taxon>
    </lineage>
</organism>
<comment type="caution">
    <text evidence="1">The sequence shown here is derived from an EMBL/GenBank/DDBJ whole genome shotgun (WGS) entry which is preliminary data.</text>
</comment>
<accession>A0AAV0ER85</accession>
<evidence type="ECO:0000313" key="2">
    <source>
        <dbReference type="Proteomes" id="UP001152523"/>
    </source>
</evidence>
<reference evidence="1" key="1">
    <citation type="submission" date="2022-07" db="EMBL/GenBank/DDBJ databases">
        <authorList>
            <person name="Macas J."/>
            <person name="Novak P."/>
            <person name="Neumann P."/>
        </authorList>
    </citation>
    <scope>NUCLEOTIDE SEQUENCE</scope>
</reference>
<proteinExistence type="predicted"/>
<name>A0AAV0ER85_9ASTE</name>
<protein>
    <submittedName>
        <fullName evidence="1">Uncharacterized protein</fullName>
    </submittedName>
</protein>
<gene>
    <name evidence="1" type="ORF">CEPIT_LOCUS27024</name>
</gene>
<feature type="non-terminal residue" evidence="1">
    <location>
        <position position="125"/>
    </location>
</feature>
<evidence type="ECO:0000313" key="1">
    <source>
        <dbReference type="EMBL" id="CAH9125782.1"/>
    </source>
</evidence>
<keyword evidence="2" id="KW-1185">Reference proteome</keyword>
<dbReference type="EMBL" id="CAMAPF010000938">
    <property type="protein sequence ID" value="CAH9125782.1"/>
    <property type="molecule type" value="Genomic_DNA"/>
</dbReference>
<dbReference type="Proteomes" id="UP001152523">
    <property type="component" value="Unassembled WGS sequence"/>
</dbReference>
<sequence>MFPNNRRQKLPRRIQFCIQRTKVSRRWEKKEEWRKKRREVAEGKKKIFLGNKKSCSSTMFYSKNNCNSCSVKHVCTHNSVLSPKLNVFKINDKPCSSSDYVNDCTGSFTSSDFDSDVNNVKWRRK</sequence>